<reference evidence="1 2" key="1">
    <citation type="submission" date="2018-01" db="EMBL/GenBank/DDBJ databases">
        <title>Complete genome sequence of Bacteriovorax stolpii DSM12778.</title>
        <authorList>
            <person name="Tang B."/>
            <person name="Chang J."/>
        </authorList>
    </citation>
    <scope>NUCLEOTIDE SEQUENCE [LARGE SCALE GENOMIC DNA]</scope>
    <source>
        <strain evidence="1 2">DSM 12778</strain>
    </source>
</reference>
<organism evidence="1 2">
    <name type="scientific">Bacteriovorax stolpii</name>
    <name type="common">Bdellovibrio stolpii</name>
    <dbReference type="NCBI Taxonomy" id="960"/>
    <lineage>
        <taxon>Bacteria</taxon>
        <taxon>Pseudomonadati</taxon>
        <taxon>Bdellovibrionota</taxon>
        <taxon>Bacteriovoracia</taxon>
        <taxon>Bacteriovoracales</taxon>
        <taxon>Bacteriovoracaceae</taxon>
        <taxon>Bacteriovorax</taxon>
    </lineage>
</organism>
<proteinExistence type="predicted"/>
<gene>
    <name evidence="1" type="ORF">C0V70_15455</name>
</gene>
<dbReference type="PANTHER" id="PTHR43415:SF3">
    <property type="entry name" value="GNAT-FAMILY ACETYLTRANSFERASE"/>
    <property type="match status" value="1"/>
</dbReference>
<dbReference type="GO" id="GO:0016747">
    <property type="term" value="F:acyltransferase activity, transferring groups other than amino-acyl groups"/>
    <property type="evidence" value="ECO:0007669"/>
    <property type="project" value="InterPro"/>
</dbReference>
<dbReference type="AlphaFoldDB" id="A0A2K9NVE1"/>
<sequence length="177" mass="20516">MSSVIRPATFEDITLVIEHDKRHMKEPGFNGSLSHPFLPDHEFDWDKRKEERLLSWTKPVSEEGWSRSFILVQDDLVLGHVHLKNLFHATLHRAQLGMGLEMAARGQGHGKKLLEMAIAWAREQESLSWIDLSYFAHNTPAKKLYTSCGFKELFVYEDRLRIGHHVIDDVVMTLKLK</sequence>
<dbReference type="InterPro" id="IPR016181">
    <property type="entry name" value="Acyl_CoA_acyltransferase"/>
</dbReference>
<dbReference type="PANTHER" id="PTHR43415">
    <property type="entry name" value="SPERMIDINE N(1)-ACETYLTRANSFERASE"/>
    <property type="match status" value="1"/>
</dbReference>
<evidence type="ECO:0000313" key="2">
    <source>
        <dbReference type="Proteomes" id="UP000235584"/>
    </source>
</evidence>
<keyword evidence="2" id="KW-1185">Reference proteome</keyword>
<protein>
    <submittedName>
        <fullName evidence="1">Uncharacterized protein</fullName>
    </submittedName>
</protein>
<dbReference type="SUPFAM" id="SSF55729">
    <property type="entry name" value="Acyl-CoA N-acyltransferases (Nat)"/>
    <property type="match status" value="1"/>
</dbReference>
<dbReference type="Gene3D" id="3.40.630.30">
    <property type="match status" value="1"/>
</dbReference>
<accession>A0A2K9NVE1</accession>
<dbReference type="OrthoDB" id="336415at2"/>
<dbReference type="CDD" id="cd04301">
    <property type="entry name" value="NAT_SF"/>
    <property type="match status" value="1"/>
</dbReference>
<evidence type="ECO:0000313" key="1">
    <source>
        <dbReference type="EMBL" id="AUN99478.1"/>
    </source>
</evidence>
<dbReference type="Pfam" id="PF00583">
    <property type="entry name" value="Acetyltransf_1"/>
    <property type="match status" value="1"/>
</dbReference>
<dbReference type="InterPro" id="IPR000182">
    <property type="entry name" value="GNAT_dom"/>
</dbReference>
<dbReference type="KEGG" id="bsto:C0V70_15455"/>
<dbReference type="EMBL" id="CP025704">
    <property type="protein sequence ID" value="AUN99478.1"/>
    <property type="molecule type" value="Genomic_DNA"/>
</dbReference>
<dbReference type="Proteomes" id="UP000235584">
    <property type="component" value="Chromosome"/>
</dbReference>
<name>A0A2K9NVE1_BACTC</name>
<dbReference type="RefSeq" id="WP_102244769.1">
    <property type="nucleotide sequence ID" value="NZ_CP025704.1"/>
</dbReference>
<dbReference type="PROSITE" id="PS51186">
    <property type="entry name" value="GNAT"/>
    <property type="match status" value="1"/>
</dbReference>